<dbReference type="Proteomes" id="UP001150259">
    <property type="component" value="Unassembled WGS sequence"/>
</dbReference>
<evidence type="ECO:0008006" key="3">
    <source>
        <dbReference type="Google" id="ProtNLM"/>
    </source>
</evidence>
<proteinExistence type="predicted"/>
<sequence length="203" mass="23282">MFIQVIQGRCNDADELHRRMDKWREDLEPEAMGFLGGTYGVTDDNEFIGVVRFDSKESAMRNSNRPEQGAWWAETEKCFDGPVTFHNCDDVQLMLDGGSDDAGFVQVIQGRISNPETFRMMMDQPMDMLHRERPEIIGGTMAVDEDGFFTQTISFRSEAEAREGEHKEMPAEMRERMADMGDAMSDVSYHDLHHPWFATAGRR</sequence>
<gene>
    <name evidence="1" type="ORF">OO014_01925</name>
</gene>
<accession>A0ABT5GCK1</accession>
<reference evidence="1 2" key="1">
    <citation type="submission" date="2022-11" db="EMBL/GenBank/DDBJ databases">
        <title>Anaerobic phenanthrene biodegradation by a DNRA strain PheN6.</title>
        <authorList>
            <person name="Zhang Z."/>
        </authorList>
    </citation>
    <scope>NUCLEOTIDE SEQUENCE [LARGE SCALE GENOMIC DNA]</scope>
    <source>
        <strain evidence="1 2">PheN6</strain>
    </source>
</reference>
<comment type="caution">
    <text evidence="1">The sequence shown here is derived from an EMBL/GenBank/DDBJ whole genome shotgun (WGS) entry which is preliminary data.</text>
</comment>
<evidence type="ECO:0000313" key="2">
    <source>
        <dbReference type="Proteomes" id="UP001150259"/>
    </source>
</evidence>
<keyword evidence="2" id="KW-1185">Reference proteome</keyword>
<dbReference type="EMBL" id="JAPFQL010000004">
    <property type="protein sequence ID" value="MDC5695999.1"/>
    <property type="molecule type" value="Genomic_DNA"/>
</dbReference>
<organism evidence="1 2">
    <name type="scientific">Intrasporangium calvum</name>
    <dbReference type="NCBI Taxonomy" id="53358"/>
    <lineage>
        <taxon>Bacteria</taxon>
        <taxon>Bacillati</taxon>
        <taxon>Actinomycetota</taxon>
        <taxon>Actinomycetes</taxon>
        <taxon>Micrococcales</taxon>
        <taxon>Intrasporangiaceae</taxon>
        <taxon>Intrasporangium</taxon>
    </lineage>
</organism>
<protein>
    <recommendedName>
        <fullName evidence="3">Antibiotic biosynthesis monooxygenase</fullName>
    </recommendedName>
</protein>
<dbReference type="RefSeq" id="WP_272460578.1">
    <property type="nucleotide sequence ID" value="NZ_JAPFQL010000004.1"/>
</dbReference>
<evidence type="ECO:0000313" key="1">
    <source>
        <dbReference type="EMBL" id="MDC5695999.1"/>
    </source>
</evidence>
<name>A0ABT5GCK1_9MICO</name>